<feature type="signal peptide" evidence="2">
    <location>
        <begin position="1"/>
        <end position="28"/>
    </location>
</feature>
<name>A0A7C8HF00_9FIRM</name>
<keyword evidence="5" id="KW-1185">Reference proteome</keyword>
<feature type="domain" description="Solute-binding protein family 3/N-terminal" evidence="3">
    <location>
        <begin position="59"/>
        <end position="273"/>
    </location>
</feature>
<keyword evidence="2" id="KW-0732">Signal</keyword>
<dbReference type="SUPFAM" id="SSF53850">
    <property type="entry name" value="Periplasmic binding protein-like II"/>
    <property type="match status" value="1"/>
</dbReference>
<organism evidence="4 5">
    <name type="scientific">Defluviitalea raffinosedens</name>
    <dbReference type="NCBI Taxonomy" id="1450156"/>
    <lineage>
        <taxon>Bacteria</taxon>
        <taxon>Bacillati</taxon>
        <taxon>Bacillota</taxon>
        <taxon>Clostridia</taxon>
        <taxon>Lachnospirales</taxon>
        <taxon>Defluviitaleaceae</taxon>
        <taxon>Defluviitalea</taxon>
    </lineage>
</organism>
<dbReference type="AlphaFoldDB" id="A0A7C8HF00"/>
<reference evidence="4 5" key="1">
    <citation type="submission" date="2019-12" db="EMBL/GenBank/DDBJ databases">
        <title>Defluviitalea raffinosedens, isolated from a biogas fermenter, genome sequencing and characterization.</title>
        <authorList>
            <person name="Rettenmaier R."/>
            <person name="Schneider M."/>
            <person name="Neuhaus K."/>
            <person name="Liebl W."/>
            <person name="Zverlov V."/>
        </authorList>
    </citation>
    <scope>NUCLEOTIDE SEQUENCE [LARGE SCALE GENOMIC DNA]</scope>
    <source>
        <strain evidence="4 5">249c-K6</strain>
    </source>
</reference>
<dbReference type="SMART" id="SM00062">
    <property type="entry name" value="PBPb"/>
    <property type="match status" value="1"/>
</dbReference>
<dbReference type="EMBL" id="WSLF01000004">
    <property type="protein sequence ID" value="KAE9634886.1"/>
    <property type="molecule type" value="Genomic_DNA"/>
</dbReference>
<dbReference type="RefSeq" id="WP_158739973.1">
    <property type="nucleotide sequence ID" value="NZ_WSLF01000004.1"/>
</dbReference>
<feature type="chain" id="PRO_5028927694" evidence="2">
    <location>
        <begin position="29"/>
        <end position="355"/>
    </location>
</feature>
<dbReference type="Gene3D" id="3.40.190.10">
    <property type="entry name" value="Periplasmic binding protein-like II"/>
    <property type="match status" value="2"/>
</dbReference>
<dbReference type="InterPro" id="IPR001638">
    <property type="entry name" value="Solute-binding_3/MltF_N"/>
</dbReference>
<gene>
    <name evidence="4" type="ORF">GND95_06120</name>
</gene>
<dbReference type="OrthoDB" id="9802202at2"/>
<evidence type="ECO:0000256" key="2">
    <source>
        <dbReference type="SAM" id="SignalP"/>
    </source>
</evidence>
<dbReference type="PROSITE" id="PS51257">
    <property type="entry name" value="PROKAR_LIPOPROTEIN"/>
    <property type="match status" value="1"/>
</dbReference>
<proteinExistence type="inferred from homology"/>
<sequence>MRKMKKLTKILVSISVLTLMFSGCGKQAATETQTQTNNNVAESSTEYKYGKIDIPGKDGSLCGAPIYIAYEKGFFKEQGFDVNLISADFETRKIGLNNGTIPIVNGDFQFFPSIENGVKVKVVDGLHYGCIKLIVPKDSSIQTVQDIKGKKISVDEIGGTPHQVASVWLEKNGISAKQEDGEVTFLPFSDGNLAIEALNKGDVDVAALWDPFGSVQEKTGNYRVILDISKDDPFAGKYCCFLYASEKLLNESPEKVAALLRAYRAAQNWIAENPEEAVDIIINGKYAQIEDRDLAIQLIKSYKYPTASDREKDPTQVYDNVQYFAEQLHQIGYLKTDPNTFAQDSYAEVDINLGL</sequence>
<comment type="caution">
    <text evidence="4">The sequence shown here is derived from an EMBL/GenBank/DDBJ whole genome shotgun (WGS) entry which is preliminary data.</text>
</comment>
<dbReference type="InterPro" id="IPR015168">
    <property type="entry name" value="SsuA/THI5"/>
</dbReference>
<dbReference type="PANTHER" id="PTHR30024">
    <property type="entry name" value="ALIPHATIC SULFONATES-BINDING PROTEIN-RELATED"/>
    <property type="match status" value="1"/>
</dbReference>
<evidence type="ECO:0000256" key="1">
    <source>
        <dbReference type="ARBA" id="ARBA00010742"/>
    </source>
</evidence>
<dbReference type="Proteomes" id="UP000483018">
    <property type="component" value="Unassembled WGS sequence"/>
</dbReference>
<evidence type="ECO:0000313" key="4">
    <source>
        <dbReference type="EMBL" id="KAE9634886.1"/>
    </source>
</evidence>
<accession>A0A7C8HF00</accession>
<evidence type="ECO:0000259" key="3">
    <source>
        <dbReference type="SMART" id="SM00062"/>
    </source>
</evidence>
<dbReference type="Pfam" id="PF09084">
    <property type="entry name" value="NMT1"/>
    <property type="match status" value="1"/>
</dbReference>
<comment type="similarity">
    <text evidence="1">Belongs to the bacterial solute-binding protein SsuA/TauA family.</text>
</comment>
<evidence type="ECO:0000313" key="5">
    <source>
        <dbReference type="Proteomes" id="UP000483018"/>
    </source>
</evidence>
<protein>
    <submittedName>
        <fullName evidence="4">PhnD/SsuA/transferrin family substrate-binding protein</fullName>
    </submittedName>
</protein>